<feature type="compositionally biased region" description="Basic residues" evidence="4">
    <location>
        <begin position="821"/>
        <end position="844"/>
    </location>
</feature>
<dbReference type="EC" id="3.1.4.-" evidence="3"/>
<evidence type="ECO:0000256" key="3">
    <source>
        <dbReference type="RuleBase" id="RU363067"/>
    </source>
</evidence>
<dbReference type="PANTHER" id="PTHR11347">
    <property type="entry name" value="CYCLIC NUCLEOTIDE PHOSPHODIESTERASE"/>
    <property type="match status" value="1"/>
</dbReference>
<dbReference type="PROSITE" id="PS00126">
    <property type="entry name" value="PDEASE_I_1"/>
    <property type="match status" value="1"/>
</dbReference>
<keyword evidence="7" id="KW-1185">Reference proteome</keyword>
<dbReference type="SUPFAM" id="SSF109604">
    <property type="entry name" value="HD-domain/PDEase-like"/>
    <property type="match status" value="1"/>
</dbReference>
<proteinExistence type="inferred from homology"/>
<evidence type="ECO:0000259" key="5">
    <source>
        <dbReference type="PROSITE" id="PS51845"/>
    </source>
</evidence>
<feature type="compositionally biased region" description="Polar residues" evidence="4">
    <location>
        <begin position="403"/>
        <end position="412"/>
    </location>
</feature>
<dbReference type="Pfam" id="PF00233">
    <property type="entry name" value="PDEase_I"/>
    <property type="match status" value="1"/>
</dbReference>
<feature type="compositionally biased region" description="Polar residues" evidence="4">
    <location>
        <begin position="929"/>
        <end position="941"/>
    </location>
</feature>
<dbReference type="CDD" id="cd00077">
    <property type="entry name" value="HDc"/>
    <property type="match status" value="1"/>
</dbReference>
<dbReference type="SMART" id="SM00471">
    <property type="entry name" value="HDc"/>
    <property type="match status" value="1"/>
</dbReference>
<feature type="compositionally biased region" description="Basic and acidic residues" evidence="4">
    <location>
        <begin position="598"/>
        <end position="614"/>
    </location>
</feature>
<protein>
    <recommendedName>
        <fullName evidence="3">Phosphodiesterase</fullName>
        <ecNumber evidence="3">3.1.4.-</ecNumber>
    </recommendedName>
</protein>
<feature type="region of interest" description="Disordered" evidence="4">
    <location>
        <begin position="773"/>
        <end position="968"/>
    </location>
</feature>
<dbReference type="Gene3D" id="1.10.1300.10">
    <property type="entry name" value="3'5'-cyclic nucleotide phosphodiesterase, catalytic domain"/>
    <property type="match status" value="1"/>
</dbReference>
<evidence type="ECO:0000313" key="7">
    <source>
        <dbReference type="Proteomes" id="UP001359485"/>
    </source>
</evidence>
<dbReference type="PRINTS" id="PR00387">
    <property type="entry name" value="PDIESTERASE1"/>
</dbReference>
<evidence type="ECO:0000313" key="6">
    <source>
        <dbReference type="EMBL" id="KAK6621813.1"/>
    </source>
</evidence>
<dbReference type="InterPro" id="IPR023174">
    <property type="entry name" value="PDEase_CS"/>
</dbReference>
<dbReference type="EMBL" id="JAWJWF010000047">
    <property type="protein sequence ID" value="KAK6621813.1"/>
    <property type="molecule type" value="Genomic_DNA"/>
</dbReference>
<evidence type="ECO:0000256" key="4">
    <source>
        <dbReference type="SAM" id="MobiDB-lite"/>
    </source>
</evidence>
<dbReference type="InterPro" id="IPR003607">
    <property type="entry name" value="HD/PDEase_dom"/>
</dbReference>
<keyword evidence="2 3" id="KW-0378">Hydrolase</keyword>
<feature type="region of interest" description="Disordered" evidence="4">
    <location>
        <begin position="377"/>
        <end position="435"/>
    </location>
</feature>
<feature type="region of interest" description="Disordered" evidence="4">
    <location>
        <begin position="524"/>
        <end position="575"/>
    </location>
</feature>
<feature type="compositionally biased region" description="Low complexity" evidence="4">
    <location>
        <begin position="525"/>
        <end position="537"/>
    </location>
</feature>
<keyword evidence="1 3" id="KW-0479">Metal-binding</keyword>
<feature type="compositionally biased region" description="Basic and acidic residues" evidence="4">
    <location>
        <begin position="538"/>
        <end position="549"/>
    </location>
</feature>
<accession>A0ABR1AMB1</accession>
<feature type="compositionally biased region" description="Polar residues" evidence="4">
    <location>
        <begin position="800"/>
        <end position="809"/>
    </location>
</feature>
<name>A0ABR1AMB1_POLSC</name>
<dbReference type="InterPro" id="IPR036971">
    <property type="entry name" value="PDEase_catalytic_dom_sf"/>
</dbReference>
<evidence type="ECO:0000256" key="2">
    <source>
        <dbReference type="ARBA" id="ARBA00022801"/>
    </source>
</evidence>
<organism evidence="6 7">
    <name type="scientific">Polyplax serrata</name>
    <name type="common">Common mouse louse</name>
    <dbReference type="NCBI Taxonomy" id="468196"/>
    <lineage>
        <taxon>Eukaryota</taxon>
        <taxon>Metazoa</taxon>
        <taxon>Ecdysozoa</taxon>
        <taxon>Arthropoda</taxon>
        <taxon>Hexapoda</taxon>
        <taxon>Insecta</taxon>
        <taxon>Pterygota</taxon>
        <taxon>Neoptera</taxon>
        <taxon>Paraneoptera</taxon>
        <taxon>Psocodea</taxon>
        <taxon>Troctomorpha</taxon>
        <taxon>Phthiraptera</taxon>
        <taxon>Anoplura</taxon>
        <taxon>Polyplacidae</taxon>
        <taxon>Polyplax</taxon>
    </lineage>
</organism>
<gene>
    <name evidence="6" type="ORF">RUM44_001620</name>
</gene>
<sequence length="968" mass="110043">MVENLNKFSRNSQFNDFPDIKILEFSQLDEVKRNEKEISKSTIDWLKQPSFDSSQYDDEEILLFIQHMFLELGLITKFDIRLPVLRNFLYEVYKNYNEVPFHNFRHCFCVAQMMYVMIWSVDIPNKMGDLDTLILLTACICHDLDHPGYNNIYQINARTELALLYNDISPLENHHCSVAFRILENPDCNIFASLDKETFKEIREGIIRCILATDMARHNEILTQFKDVISEFDFSNKAHKNLLSMILIKVADISNEARPMNVAEPWLDRLLTVRTSDKKVATDEEVEFFKQSDAEKQEGLPVTPFMDRDKITKPSSQCSFIGFVLLPLFEALGELLPQLHDLIIAPAKFALEHYRRLNEAAKDERMRRKSVAEGTNLENYDYPENSGMVKSGSGHSVRSRRSFCNSCTIQTRQRSRSSEDFEPDTSPPLSPGAFSNLLEDLENVDEQEEIDEEDLEEETVTEVEVSEKTLKFKISTEGTSTSCPGRKSCPGNWPGSRKGSRERNQYFENELDWSRDEDGKFLKRSTTSDTMSSSKGSSDSEKVYMDKTSRKGSGGSDRGDEKCKSTRQKDYGKPKTSCYGNKYEYRRKSLAVVERPRTRETGMRRSSISHDKTMRGPLSTRIPTKVVNPVKESEHQHQHQQKKKELEESILDKLENGECESRCSREFETSCWGLQNLKKGSTLNQDPVTSSNVFVNSKRKSIGSEKSKSEDNLTIMTSEMDDRNMLVNNLNVSKTEESIEKQLSGGIERKKKIDSTGHLSILSRLKHLREKMTFGRESENSSEVNSPNQMGPNFREKTGKSNCDNQNPSKECEDDFERSRTLPKARKPNRTTSGRMKKGWRALIRKSEGNSSSSLDVPPSPGSPSPVRVSPRRKSSTEDAKPARTKFGETSSSGSLGEKKKSLVWLPSPKKSGLLGLIGSRSQEEENSSGRNNFLNNLTSSFRKKGSKNDEENGASSSSSLQDGSKPN</sequence>
<feature type="domain" description="PDEase" evidence="5">
    <location>
        <begin position="26"/>
        <end position="365"/>
    </location>
</feature>
<comment type="similarity">
    <text evidence="3">Belongs to the cyclic nucleotide phosphodiesterase family.</text>
</comment>
<dbReference type="InterPro" id="IPR023088">
    <property type="entry name" value="PDEase"/>
</dbReference>
<feature type="region of interest" description="Disordered" evidence="4">
    <location>
        <begin position="475"/>
        <end position="503"/>
    </location>
</feature>
<dbReference type="Proteomes" id="UP001359485">
    <property type="component" value="Unassembled WGS sequence"/>
</dbReference>
<comment type="caution">
    <text evidence="6">The sequence shown here is derived from an EMBL/GenBank/DDBJ whole genome shotgun (WGS) entry which is preliminary data.</text>
</comment>
<evidence type="ECO:0000256" key="1">
    <source>
        <dbReference type="ARBA" id="ARBA00022723"/>
    </source>
</evidence>
<feature type="compositionally biased region" description="Basic and acidic residues" evidence="4">
    <location>
        <begin position="557"/>
        <end position="573"/>
    </location>
</feature>
<dbReference type="PROSITE" id="PS51845">
    <property type="entry name" value="PDEASE_I_2"/>
    <property type="match status" value="1"/>
</dbReference>
<feature type="region of interest" description="Disordered" evidence="4">
    <location>
        <begin position="598"/>
        <end position="619"/>
    </location>
</feature>
<dbReference type="InterPro" id="IPR002073">
    <property type="entry name" value="PDEase_catalytic_dom"/>
</dbReference>
<comment type="cofactor">
    <cofactor evidence="3">
        <name>a divalent metal cation</name>
        <dbReference type="ChEBI" id="CHEBI:60240"/>
    </cofactor>
    <text evidence="3">Binds 2 divalent metal cations per subunit. Site 1 may preferentially bind zinc ions, while site 2 has a preference for magnesium and/or manganese ions.</text>
</comment>
<reference evidence="6 7" key="1">
    <citation type="submission" date="2023-09" db="EMBL/GenBank/DDBJ databases">
        <title>Genomes of two closely related lineages of the louse Polyplax serrata with different host specificities.</title>
        <authorList>
            <person name="Martinu J."/>
            <person name="Tarabai H."/>
            <person name="Stefka J."/>
            <person name="Hypsa V."/>
        </authorList>
    </citation>
    <scope>NUCLEOTIDE SEQUENCE [LARGE SCALE GENOMIC DNA]</scope>
    <source>
        <strain evidence="6">98ZLc_SE</strain>
    </source>
</reference>